<accession>A0A516X8Y2</accession>
<proteinExistence type="predicted"/>
<protein>
    <recommendedName>
        <fullName evidence="4">Centromere-binding protein ParB C-terminal domain-containing protein</fullName>
    </recommendedName>
</protein>
<dbReference type="Gene3D" id="6.10.180.30">
    <property type="match status" value="1"/>
</dbReference>
<dbReference type="EMBL" id="CP041766">
    <property type="protein sequence ID" value="QDQ99483.1"/>
    <property type="molecule type" value="Genomic_DNA"/>
</dbReference>
<gene>
    <name evidence="2" type="ORF">FO059_17950</name>
</gene>
<evidence type="ECO:0008006" key="4">
    <source>
        <dbReference type="Google" id="ProtNLM"/>
    </source>
</evidence>
<dbReference type="AlphaFoldDB" id="A0A516X8Y2"/>
<name>A0A516X8Y2_9ACTN</name>
<sequence length="112" mass="12442">MPSKPEPRGLRRQRPHPAVPAEQRPPEPARGNASGVYLANGKIKKSYYLERETVQRLKDATKGTASRVDLPDGISAMADAAINFYVDHLEREYNAGKPFPVFEGRSRRGPQG</sequence>
<keyword evidence="3" id="KW-1185">Reference proteome</keyword>
<feature type="region of interest" description="Disordered" evidence="1">
    <location>
        <begin position="1"/>
        <end position="36"/>
    </location>
</feature>
<evidence type="ECO:0000313" key="2">
    <source>
        <dbReference type="EMBL" id="QDQ99483.1"/>
    </source>
</evidence>
<dbReference type="OrthoDB" id="4471119at2"/>
<reference evidence="2 3" key="1">
    <citation type="submission" date="2019-07" db="EMBL/GenBank/DDBJ databases">
        <title>Tomitella cavernea sp. nov., an actinomycete isolated from soil.</title>
        <authorList>
            <person name="Cheng J."/>
        </authorList>
    </citation>
    <scope>NUCLEOTIDE SEQUENCE [LARGE SCALE GENOMIC DNA]</scope>
    <source>
        <strain evidence="2 3">HY188</strain>
        <plasmid evidence="2 3">unnamed</plasmid>
    </source>
</reference>
<evidence type="ECO:0000313" key="3">
    <source>
        <dbReference type="Proteomes" id="UP000317344"/>
    </source>
</evidence>
<dbReference type="RefSeq" id="WP_143910886.1">
    <property type="nucleotide sequence ID" value="NZ_CP041766.1"/>
</dbReference>
<dbReference type="KEGG" id="toy:FO059_17950"/>
<dbReference type="Proteomes" id="UP000317344">
    <property type="component" value="Plasmid unnamed"/>
</dbReference>
<geneLocation type="plasmid" evidence="2">
    <name>unnamed</name>
</geneLocation>
<organism evidence="2 3">
    <name type="scientific">Tomitella fengzijianii</name>
    <dbReference type="NCBI Taxonomy" id="2597660"/>
    <lineage>
        <taxon>Bacteria</taxon>
        <taxon>Bacillati</taxon>
        <taxon>Actinomycetota</taxon>
        <taxon>Actinomycetes</taxon>
        <taxon>Mycobacteriales</taxon>
        <taxon>Tomitella</taxon>
    </lineage>
</organism>
<keyword evidence="2" id="KW-0614">Plasmid</keyword>
<evidence type="ECO:0000256" key="1">
    <source>
        <dbReference type="SAM" id="MobiDB-lite"/>
    </source>
</evidence>
<reference evidence="2 3" key="2">
    <citation type="submission" date="2019-07" db="EMBL/GenBank/DDBJ databases">
        <authorList>
            <person name="Huang Y."/>
        </authorList>
    </citation>
    <scope>NUCLEOTIDE SEQUENCE [LARGE SCALE GENOMIC DNA]</scope>
    <source>
        <strain evidence="2 3">HY188</strain>
        <plasmid evidence="2 3">unnamed</plasmid>
    </source>
</reference>